<evidence type="ECO:0000256" key="1">
    <source>
        <dbReference type="SAM" id="MobiDB-lite"/>
    </source>
</evidence>
<accession>A0A437A7Y8</accession>
<evidence type="ECO:0000313" key="3">
    <source>
        <dbReference type="EMBL" id="RVD87248.1"/>
    </source>
</evidence>
<dbReference type="AlphaFoldDB" id="A0A437A7Y8"/>
<feature type="region of interest" description="Disordered" evidence="1">
    <location>
        <begin position="305"/>
        <end position="324"/>
    </location>
</feature>
<name>A0A437A7Y8_ARTFL</name>
<dbReference type="VEuPathDB" id="FungiDB:DFL_001490"/>
<feature type="chain" id="PRO_5019200507" evidence="2">
    <location>
        <begin position="20"/>
        <end position="357"/>
    </location>
</feature>
<reference evidence="3 4" key="1">
    <citation type="submission" date="2019-01" db="EMBL/GenBank/DDBJ databases">
        <title>Intercellular communication is required for trap formation in the nematode-trapping fungus Duddingtonia flagrans.</title>
        <authorList>
            <person name="Youssar L."/>
            <person name="Wernet V."/>
            <person name="Hensel N."/>
            <person name="Hildebrandt H.-G."/>
            <person name="Fischer R."/>
        </authorList>
    </citation>
    <scope>NUCLEOTIDE SEQUENCE [LARGE SCALE GENOMIC DNA]</scope>
    <source>
        <strain evidence="3 4">CBS H-5679</strain>
    </source>
</reference>
<comment type="caution">
    <text evidence="3">The sequence shown here is derived from an EMBL/GenBank/DDBJ whole genome shotgun (WGS) entry which is preliminary data.</text>
</comment>
<feature type="signal peptide" evidence="2">
    <location>
        <begin position="1"/>
        <end position="19"/>
    </location>
</feature>
<protein>
    <submittedName>
        <fullName evidence="3">Uncharacterized protein</fullName>
    </submittedName>
</protein>
<dbReference type="RefSeq" id="XP_067492792.1">
    <property type="nucleotide sequence ID" value="XM_067630116.1"/>
</dbReference>
<dbReference type="Proteomes" id="UP000283090">
    <property type="component" value="Unassembled WGS sequence"/>
</dbReference>
<gene>
    <name evidence="3" type="ORF">DFL_001490</name>
</gene>
<keyword evidence="2" id="KW-0732">Signal</keyword>
<sequence length="357" mass="39906">MWPPYTTWVLIASLSFSNAYFLPINPKPVEPDLLNLSLEDSTEDSFDGIERPSTSILEGTKRLLPALEAAENDSPTSNLRITGRISLPVRNLHHPIAGYHGNTSRQISEILGEAADIPLSITLSDFAEDDEVPIGLSFFTAPGCRKNRGFVGYLELDRNSVTGNTTWILKICSKRSRTNLVLFLYTAVPTAKPLSIILPMEISTKISVLVLMLHFLIGPPEEIDLDENSLADTIDDCLQEFNVPWAKLSNTAQGREHEEEKREVTRHLLPEETVPRRGMQIRDCQKLFQDYFRLAQTLECPRPRYSDDKLDSAHVASRGNREDSDTIVTNMNNNQVGAPAHIALDIGDFDFAEEGDS</sequence>
<keyword evidence="4" id="KW-1185">Reference proteome</keyword>
<evidence type="ECO:0000256" key="2">
    <source>
        <dbReference type="SAM" id="SignalP"/>
    </source>
</evidence>
<dbReference type="OrthoDB" id="5360208at2759"/>
<proteinExistence type="predicted"/>
<dbReference type="EMBL" id="SAEB01000003">
    <property type="protein sequence ID" value="RVD87248.1"/>
    <property type="molecule type" value="Genomic_DNA"/>
</dbReference>
<evidence type="ECO:0000313" key="4">
    <source>
        <dbReference type="Proteomes" id="UP000283090"/>
    </source>
</evidence>
<dbReference type="GeneID" id="93583801"/>
<organism evidence="3 4">
    <name type="scientific">Arthrobotrys flagrans</name>
    <name type="common">Nematode-trapping fungus</name>
    <name type="synonym">Trichothecium flagrans</name>
    <dbReference type="NCBI Taxonomy" id="97331"/>
    <lineage>
        <taxon>Eukaryota</taxon>
        <taxon>Fungi</taxon>
        <taxon>Dikarya</taxon>
        <taxon>Ascomycota</taxon>
        <taxon>Pezizomycotina</taxon>
        <taxon>Orbiliomycetes</taxon>
        <taxon>Orbiliales</taxon>
        <taxon>Orbiliaceae</taxon>
        <taxon>Arthrobotrys</taxon>
    </lineage>
</organism>